<feature type="domain" description="Pyrrolo-quinoline quinone repeat" evidence="3">
    <location>
        <begin position="124"/>
        <end position="359"/>
    </location>
</feature>
<organism evidence="4 5">
    <name type="scientific">Marinimicrococcus flavescens</name>
    <dbReference type="NCBI Taxonomy" id="3031815"/>
    <lineage>
        <taxon>Bacteria</taxon>
        <taxon>Pseudomonadati</taxon>
        <taxon>Pseudomonadota</taxon>
        <taxon>Alphaproteobacteria</taxon>
        <taxon>Geminicoccales</taxon>
        <taxon>Geminicoccaceae</taxon>
        <taxon>Marinimicrococcus</taxon>
    </lineage>
</organism>
<dbReference type="PANTHER" id="PTHR34512">
    <property type="entry name" value="CELL SURFACE PROTEIN"/>
    <property type="match status" value="1"/>
</dbReference>
<comment type="caution">
    <text evidence="4">The sequence shown here is derived from an EMBL/GenBank/DDBJ whole genome shotgun (WGS) entry which is preliminary data.</text>
</comment>
<feature type="chain" id="PRO_5042909720" evidence="2">
    <location>
        <begin position="28"/>
        <end position="439"/>
    </location>
</feature>
<dbReference type="SMART" id="SM00564">
    <property type="entry name" value="PQQ"/>
    <property type="match status" value="6"/>
</dbReference>
<reference evidence="4 5" key="1">
    <citation type="submission" date="2023-03" db="EMBL/GenBank/DDBJ databases">
        <title>YIM 152171 draft genome.</title>
        <authorList>
            <person name="Yang Z."/>
        </authorList>
    </citation>
    <scope>NUCLEOTIDE SEQUENCE [LARGE SCALE GENOMIC DNA]</scope>
    <source>
        <strain evidence="4 5">YIM 152171</strain>
    </source>
</reference>
<dbReference type="SUPFAM" id="SSF50998">
    <property type="entry name" value="Quinoprotein alcohol dehydrogenase-like"/>
    <property type="match status" value="1"/>
</dbReference>
<evidence type="ECO:0000313" key="5">
    <source>
        <dbReference type="Proteomes" id="UP001301140"/>
    </source>
</evidence>
<feature type="region of interest" description="Disordered" evidence="1">
    <location>
        <begin position="60"/>
        <end position="82"/>
    </location>
</feature>
<dbReference type="RefSeq" id="WP_327789317.1">
    <property type="nucleotide sequence ID" value="NZ_JARGEQ010000096.1"/>
</dbReference>
<evidence type="ECO:0000256" key="2">
    <source>
        <dbReference type="SAM" id="SignalP"/>
    </source>
</evidence>
<dbReference type="PANTHER" id="PTHR34512:SF30">
    <property type="entry name" value="OUTER MEMBRANE PROTEIN ASSEMBLY FACTOR BAMB"/>
    <property type="match status" value="1"/>
</dbReference>
<evidence type="ECO:0000259" key="3">
    <source>
        <dbReference type="Pfam" id="PF13360"/>
    </source>
</evidence>
<dbReference type="InterPro" id="IPR011047">
    <property type="entry name" value="Quinoprotein_ADH-like_sf"/>
</dbReference>
<keyword evidence="5" id="KW-1185">Reference proteome</keyword>
<dbReference type="Proteomes" id="UP001301140">
    <property type="component" value="Unassembled WGS sequence"/>
</dbReference>
<name>A0AAP4D5M4_9PROT</name>
<dbReference type="InterPro" id="IPR018391">
    <property type="entry name" value="PQQ_b-propeller_rpt"/>
</dbReference>
<dbReference type="InterPro" id="IPR002372">
    <property type="entry name" value="PQQ_rpt_dom"/>
</dbReference>
<accession>A0AAP4D5M4</accession>
<sequence>MKLRRTAALAGPLALLLAGCSSLPWMGDEDTPLPGTRVPVMLLGDGPSADPMLADVPVQLPPARPSETWPQDGGSASHAPGHLAAPASLKRAWSAGIGEGAAGGARLLGRPVVADGKVFAVDGAGSVTAVSAGDGRRVWRWEPEGRDGSDRLGGGGLAFADGRLYVTESWGEVAALDAASGTELWRRNLLAPIRSAPAFAEGRVLVRTADNQLFVLGAAEGDVLWRHAGLFEQTGILGASSPAVVGERVIVTYSSGEVFALALADGSPIWTDTLLRPRRTLAIGTISDITGAPAVADGRVFLAGSGGETAAFSLGRGDRLWDHDLTSLFTPWPAGEFVFLASERGELISLLAGNGRIRWVAPLNAAAAKDETPALWAGPVLAGGRLLLASSSGVLASVSPANGEILERLSFPGRATQPPVVAGGTVYILTDGGELHAFR</sequence>
<dbReference type="Pfam" id="PF13360">
    <property type="entry name" value="PQQ_2"/>
    <property type="match status" value="2"/>
</dbReference>
<dbReference type="AlphaFoldDB" id="A0AAP4D5M4"/>
<dbReference type="PROSITE" id="PS51257">
    <property type="entry name" value="PROKAR_LIPOPROTEIN"/>
    <property type="match status" value="1"/>
</dbReference>
<dbReference type="EMBL" id="JARGEQ010000096">
    <property type="protein sequence ID" value="MDF1586899.1"/>
    <property type="molecule type" value="Genomic_DNA"/>
</dbReference>
<dbReference type="InterPro" id="IPR015943">
    <property type="entry name" value="WD40/YVTN_repeat-like_dom_sf"/>
</dbReference>
<proteinExistence type="predicted"/>
<dbReference type="Gene3D" id="2.130.10.10">
    <property type="entry name" value="YVTN repeat-like/Quinoprotein amine dehydrogenase"/>
    <property type="match status" value="1"/>
</dbReference>
<feature type="signal peptide" evidence="2">
    <location>
        <begin position="1"/>
        <end position="27"/>
    </location>
</feature>
<feature type="domain" description="Pyrrolo-quinoline quinone repeat" evidence="3">
    <location>
        <begin position="374"/>
        <end position="438"/>
    </location>
</feature>
<protein>
    <submittedName>
        <fullName evidence="4">PQQ-binding-like beta-propeller repeat protein</fullName>
    </submittedName>
</protein>
<evidence type="ECO:0000313" key="4">
    <source>
        <dbReference type="EMBL" id="MDF1586899.1"/>
    </source>
</evidence>
<gene>
    <name evidence="4" type="ORF">PZ740_10960</name>
</gene>
<keyword evidence="2" id="KW-0732">Signal</keyword>
<evidence type="ECO:0000256" key="1">
    <source>
        <dbReference type="SAM" id="MobiDB-lite"/>
    </source>
</evidence>